<dbReference type="PROSITE" id="PS50005">
    <property type="entry name" value="TPR"/>
    <property type="match status" value="3"/>
</dbReference>
<dbReference type="Pfam" id="PF11028">
    <property type="entry name" value="TMEM260-like"/>
    <property type="match status" value="1"/>
</dbReference>
<feature type="repeat" description="TPR" evidence="1">
    <location>
        <begin position="574"/>
        <end position="607"/>
    </location>
</feature>
<gene>
    <name evidence="3" type="ORF">AMJ82_06580</name>
</gene>
<evidence type="ECO:0000313" key="3">
    <source>
        <dbReference type="EMBL" id="KPK69075.1"/>
    </source>
</evidence>
<proteinExistence type="predicted"/>
<feature type="transmembrane region" description="Helical" evidence="2">
    <location>
        <begin position="122"/>
        <end position="143"/>
    </location>
</feature>
<dbReference type="InterPro" id="IPR011990">
    <property type="entry name" value="TPR-like_helical_dom_sf"/>
</dbReference>
<feature type="transmembrane region" description="Helical" evidence="2">
    <location>
        <begin position="150"/>
        <end position="172"/>
    </location>
</feature>
<dbReference type="InterPro" id="IPR052724">
    <property type="entry name" value="GT117_domain-containing"/>
</dbReference>
<evidence type="ECO:0008006" key="5">
    <source>
        <dbReference type="Google" id="ProtNLM"/>
    </source>
</evidence>
<dbReference type="AlphaFoldDB" id="A0A0S8G7I1"/>
<evidence type="ECO:0000256" key="2">
    <source>
        <dbReference type="SAM" id="Phobius"/>
    </source>
</evidence>
<dbReference type="Pfam" id="PF14559">
    <property type="entry name" value="TPR_19"/>
    <property type="match status" value="1"/>
</dbReference>
<feature type="repeat" description="TPR" evidence="1">
    <location>
        <begin position="540"/>
        <end position="573"/>
    </location>
</feature>
<feature type="transmembrane region" description="Helical" evidence="2">
    <location>
        <begin position="97"/>
        <end position="116"/>
    </location>
</feature>
<reference evidence="3 4" key="1">
    <citation type="journal article" date="2015" name="Microbiome">
        <title>Genomic resolution of linkages in carbon, nitrogen, and sulfur cycling among widespread estuary sediment bacteria.</title>
        <authorList>
            <person name="Baker B.J."/>
            <person name="Lazar C.S."/>
            <person name="Teske A.P."/>
            <person name="Dick G.J."/>
        </authorList>
    </citation>
    <scope>NUCLEOTIDE SEQUENCE [LARGE SCALE GENOMIC DNA]</scope>
    <source>
        <strain evidence="3">SM23_40</strain>
    </source>
</reference>
<dbReference type="PANTHER" id="PTHR16214:SF3">
    <property type="entry name" value="TRANSMEMBRANE PROTEIN 260"/>
    <property type="match status" value="1"/>
</dbReference>
<dbReference type="SUPFAM" id="SSF48452">
    <property type="entry name" value="TPR-like"/>
    <property type="match status" value="1"/>
</dbReference>
<evidence type="ECO:0000256" key="1">
    <source>
        <dbReference type="PROSITE-ProRule" id="PRU00339"/>
    </source>
</evidence>
<keyword evidence="2" id="KW-1133">Transmembrane helix</keyword>
<dbReference type="InterPro" id="IPR021280">
    <property type="entry name" value="TMEM260-like"/>
</dbReference>
<dbReference type="Proteomes" id="UP000051717">
    <property type="component" value="Unassembled WGS sequence"/>
</dbReference>
<protein>
    <recommendedName>
        <fullName evidence="5">DUF2723 domain-containing protein</fullName>
    </recommendedName>
</protein>
<evidence type="ECO:0000313" key="4">
    <source>
        <dbReference type="Proteomes" id="UP000051717"/>
    </source>
</evidence>
<dbReference type="Pfam" id="PF13432">
    <property type="entry name" value="TPR_16"/>
    <property type="match status" value="2"/>
</dbReference>
<feature type="transmembrane region" description="Helical" evidence="2">
    <location>
        <begin position="192"/>
        <end position="211"/>
    </location>
</feature>
<keyword evidence="2" id="KW-0812">Transmembrane</keyword>
<feature type="transmembrane region" description="Helical" evidence="2">
    <location>
        <begin position="292"/>
        <end position="310"/>
    </location>
</feature>
<sequence length="764" mass="83813">MGFLSSVLLSLILYLATLCPTVYWEDSGELISAAYNLGIAHPPGHPLYVVSTRFTLLLTPFDPAIGSNAASAVAGSLAVGAIFLAIWTLCPDERTAVRFLASLTGALSLAVARTFWSQAVIAEVYSLACLVCALLLLLVLRWAMHRETNALMLAAFLFGLGMANHVFLGALLPGLALMAWAGPGGAGRGRGTLAITMALLVLLGLSLYLYLPLRSRCDPSLDWGDPERLDRLLDHVTAREFASEFFSLRLTVAGGPLAGMVAFVQDLPRQFGMLCVSAAAVGLVKLLRRRLIAAGLVVAAAGTILFAGFAGGGPDYAAYLLPAHLVAALLVGCGVSAVARWMTAMRVPAFIVPVLLPLLIVPEVIPNWDESTRHGVVGAREYVHDMAEILPQRALFITENSVDYFVLLYLQLVRGERLDVDPVYSPLLATEWYRERLRDRGLRLGNDRDEPGLPQAQIAGRGSVAESLAALNIDDRPVYYSPGPRFMIDPGRLVPCGLVYRSLRDERDVTQEELVQHRLLLKGYGAPRGRIDRKTRTHYALLHAHLGSYWFERQLFEEARHAYEQAELYDPRNPAIHYDLGVIFERLGSRDDAVAAYRRAVELGPEEADSRLRLADLLLREGLYEEGLQQLHQAANRHPRSSAVEVAMARAYLITGDIARGREAAARAIALDPASSEAHAVNGLSMRQGRDLREAVQAFLVALELEPGNEEARLNLALTYRELGMRPEAMHHLAILAEEHPEEELYQEFLTEHDPSPGGGREER</sequence>
<feature type="transmembrane region" description="Helical" evidence="2">
    <location>
        <begin position="316"/>
        <end position="335"/>
    </location>
</feature>
<organism evidence="3 4">
    <name type="scientific">candidate division TA06 bacterium SM23_40</name>
    <dbReference type="NCBI Taxonomy" id="1703774"/>
    <lineage>
        <taxon>Bacteria</taxon>
        <taxon>Bacteria division TA06</taxon>
    </lineage>
</organism>
<dbReference type="PANTHER" id="PTHR16214">
    <property type="entry name" value="TRANSMEMBRANE PROTEIN 260"/>
    <property type="match status" value="1"/>
</dbReference>
<dbReference type="SMART" id="SM00028">
    <property type="entry name" value="TPR"/>
    <property type="match status" value="6"/>
</dbReference>
<feature type="repeat" description="TPR" evidence="1">
    <location>
        <begin position="676"/>
        <end position="709"/>
    </location>
</feature>
<comment type="caution">
    <text evidence="3">The sequence shown here is derived from an EMBL/GenBank/DDBJ whole genome shotgun (WGS) entry which is preliminary data.</text>
</comment>
<feature type="transmembrane region" description="Helical" evidence="2">
    <location>
        <begin position="347"/>
        <end position="365"/>
    </location>
</feature>
<feature type="transmembrane region" description="Helical" evidence="2">
    <location>
        <begin position="69"/>
        <end position="90"/>
    </location>
</feature>
<dbReference type="PROSITE" id="PS50293">
    <property type="entry name" value="TPR_REGION"/>
    <property type="match status" value="1"/>
</dbReference>
<keyword evidence="2" id="KW-0472">Membrane</keyword>
<dbReference type="EMBL" id="LJUI01000048">
    <property type="protein sequence ID" value="KPK69075.1"/>
    <property type="molecule type" value="Genomic_DNA"/>
</dbReference>
<dbReference type="InterPro" id="IPR019734">
    <property type="entry name" value="TPR_rpt"/>
</dbReference>
<dbReference type="Gene3D" id="1.25.40.10">
    <property type="entry name" value="Tetratricopeptide repeat domain"/>
    <property type="match status" value="1"/>
</dbReference>
<name>A0A0S8G7I1_UNCT6</name>
<accession>A0A0S8G7I1</accession>
<keyword evidence="1" id="KW-0802">TPR repeat</keyword>